<proteinExistence type="predicted"/>
<protein>
    <submittedName>
        <fullName evidence="2">Uncharacterized protein</fullName>
    </submittedName>
</protein>
<evidence type="ECO:0000256" key="1">
    <source>
        <dbReference type="SAM" id="MobiDB-lite"/>
    </source>
</evidence>
<name>A0A225DU27_9BACT</name>
<accession>A0A225DU27</accession>
<sequence length="110" mass="11835">MDASHRPLLVHGPAEPVSFANAEVRRPVRTCGFPNRTALAGPFTSRTREERAGGTCGGRGRKFSTQNKIPPGNSPAGFSLHRPRESTIDRVFIPSRSGPMTANPVADRGQ</sequence>
<dbReference type="Proteomes" id="UP000214646">
    <property type="component" value="Unassembled WGS sequence"/>
</dbReference>
<keyword evidence="3" id="KW-1185">Reference proteome</keyword>
<comment type="caution">
    <text evidence="2">The sequence shown here is derived from an EMBL/GenBank/DDBJ whole genome shotgun (WGS) entry which is preliminary data.</text>
</comment>
<evidence type="ECO:0000313" key="3">
    <source>
        <dbReference type="Proteomes" id="UP000214646"/>
    </source>
</evidence>
<dbReference type="EMBL" id="NIDE01000007">
    <property type="protein sequence ID" value="OWK41106.1"/>
    <property type="molecule type" value="Genomic_DNA"/>
</dbReference>
<reference evidence="3" key="1">
    <citation type="submission" date="2017-06" db="EMBL/GenBank/DDBJ databases">
        <title>Genome analysis of Fimbriiglobus ruber SP5, the first member of the order Planctomycetales with confirmed chitinolytic capability.</title>
        <authorList>
            <person name="Ravin N.V."/>
            <person name="Rakitin A.L."/>
            <person name="Ivanova A.A."/>
            <person name="Beletsky A.V."/>
            <person name="Kulichevskaya I.S."/>
            <person name="Mardanov A.V."/>
            <person name="Dedysh S.N."/>
        </authorList>
    </citation>
    <scope>NUCLEOTIDE SEQUENCE [LARGE SCALE GENOMIC DNA]</scope>
    <source>
        <strain evidence="3">SP5</strain>
    </source>
</reference>
<dbReference type="AlphaFoldDB" id="A0A225DU27"/>
<gene>
    <name evidence="2" type="ORF">FRUB_04998</name>
</gene>
<evidence type="ECO:0000313" key="2">
    <source>
        <dbReference type="EMBL" id="OWK41106.1"/>
    </source>
</evidence>
<organism evidence="2 3">
    <name type="scientific">Fimbriiglobus ruber</name>
    <dbReference type="NCBI Taxonomy" id="1908690"/>
    <lineage>
        <taxon>Bacteria</taxon>
        <taxon>Pseudomonadati</taxon>
        <taxon>Planctomycetota</taxon>
        <taxon>Planctomycetia</taxon>
        <taxon>Gemmatales</taxon>
        <taxon>Gemmataceae</taxon>
        <taxon>Fimbriiglobus</taxon>
    </lineage>
</organism>
<feature type="region of interest" description="Disordered" evidence="1">
    <location>
        <begin position="44"/>
        <end position="81"/>
    </location>
</feature>